<name>A0A9Q8SS96_9PEZI</name>
<accession>A0A9Q8SS96</accession>
<protein>
    <recommendedName>
        <fullName evidence="6">DNA-directed RNA polymerase RBP11-like dimerisation domain-containing protein</fullName>
    </recommendedName>
</protein>
<dbReference type="CDD" id="cd06926">
    <property type="entry name" value="RNAP_II_RPB11"/>
    <property type="match status" value="1"/>
</dbReference>
<dbReference type="InterPro" id="IPR009025">
    <property type="entry name" value="RBP11-like_dimer"/>
</dbReference>
<proteinExistence type="inferred from homology"/>
<comment type="subcellular location">
    <subcellularLocation>
        <location evidence="1">Nucleus</location>
    </subcellularLocation>
</comment>
<reference evidence="7" key="1">
    <citation type="journal article" date="2021" name="Mol. Plant Microbe Interact.">
        <title>Complete Genome Sequence of the Plant-Pathogenic Fungus Colletotrichum lupini.</title>
        <authorList>
            <person name="Baroncelli R."/>
            <person name="Pensec F."/>
            <person name="Da Lio D."/>
            <person name="Boufleur T."/>
            <person name="Vicente I."/>
            <person name="Sarrocco S."/>
            <person name="Picot A."/>
            <person name="Baraldi E."/>
            <person name="Sukno S."/>
            <person name="Thon M."/>
            <person name="Le Floch G."/>
        </authorList>
    </citation>
    <scope>NUCLEOTIDE SEQUENCE</scope>
    <source>
        <strain evidence="7">IMI 504893</strain>
    </source>
</reference>
<evidence type="ECO:0000259" key="6">
    <source>
        <dbReference type="Pfam" id="PF13656"/>
    </source>
</evidence>
<feature type="domain" description="DNA-directed RNA polymerase RBP11-like dimerisation" evidence="6">
    <location>
        <begin position="194"/>
        <end position="266"/>
    </location>
</feature>
<dbReference type="Pfam" id="PF13656">
    <property type="entry name" value="RNA_pol_L_2"/>
    <property type="match status" value="1"/>
</dbReference>
<organism evidence="7 8">
    <name type="scientific">Colletotrichum lupini</name>
    <dbReference type="NCBI Taxonomy" id="145971"/>
    <lineage>
        <taxon>Eukaryota</taxon>
        <taxon>Fungi</taxon>
        <taxon>Dikarya</taxon>
        <taxon>Ascomycota</taxon>
        <taxon>Pezizomycotina</taxon>
        <taxon>Sordariomycetes</taxon>
        <taxon>Hypocreomycetidae</taxon>
        <taxon>Glomerellales</taxon>
        <taxon>Glomerellaceae</taxon>
        <taxon>Colletotrichum</taxon>
        <taxon>Colletotrichum acutatum species complex</taxon>
    </lineage>
</organism>
<dbReference type="Proteomes" id="UP000830671">
    <property type="component" value="Chromosome 4"/>
</dbReference>
<evidence type="ECO:0000256" key="5">
    <source>
        <dbReference type="ARBA" id="ARBA00025751"/>
    </source>
</evidence>
<evidence type="ECO:0000256" key="1">
    <source>
        <dbReference type="ARBA" id="ARBA00004123"/>
    </source>
</evidence>
<sequence length="288" mass="32392">MKVKEDDSSPSLLRRSLSFTTSNSLTSISHTPAELSNSITLPTKRVSLRYSAFSYLQLRIVFSFVLKVSLQPTPPSPLLSRITKMNAPDRESMSAWSEDGLETASPCYDSLQASLHVTLPVTLEEVAMVFSWLPCRALPEAPSQGTELRISKTPRLQNHPLSTHLSHIIFELFLLGEGEKKIEENVFSGMSNTSDFVIKKEDHTLGNLLSEHLKMHKNVLMAGYKIAHPNVPEMFIRVQTDGTITAKEALVQVIKKLMQDLSHLSREFTREFELRRMVEAGRSNQQGQ</sequence>
<dbReference type="RefSeq" id="XP_049144123.1">
    <property type="nucleotide sequence ID" value="XM_049286980.1"/>
</dbReference>
<keyword evidence="8" id="KW-1185">Reference proteome</keyword>
<comment type="similarity">
    <text evidence="5">Belongs to the archaeal Rpo11/eukaryotic RPB11/RPC19 RNA polymerase subunit family.</text>
</comment>
<dbReference type="EMBL" id="CP019476">
    <property type="protein sequence ID" value="UQC82500.1"/>
    <property type="molecule type" value="Genomic_DNA"/>
</dbReference>
<dbReference type="InterPro" id="IPR037685">
    <property type="entry name" value="RBP11"/>
</dbReference>
<dbReference type="AlphaFoldDB" id="A0A9Q8SS96"/>
<dbReference type="GO" id="GO:0005665">
    <property type="term" value="C:RNA polymerase II, core complex"/>
    <property type="evidence" value="ECO:0007669"/>
    <property type="project" value="InterPro"/>
</dbReference>
<keyword evidence="4" id="KW-0539">Nucleus</keyword>
<dbReference type="InterPro" id="IPR022905">
    <property type="entry name" value="Rpo11-like"/>
</dbReference>
<keyword evidence="3" id="KW-0804">Transcription</keyword>
<dbReference type="PANTHER" id="PTHR13946">
    <property type="entry name" value="DNA-DIRECTED RNA POLYMERASE I,II,III"/>
    <property type="match status" value="1"/>
</dbReference>
<dbReference type="KEGG" id="clup:CLUP02_07988"/>
<dbReference type="InterPro" id="IPR008193">
    <property type="entry name" value="RNA_pol_Rpb11_13-16kDa_CS"/>
</dbReference>
<dbReference type="PANTHER" id="PTHR13946:SF16">
    <property type="entry name" value="DNA-DIRECTED RNA POLYMERASE II SUBUNIT RPB11"/>
    <property type="match status" value="1"/>
</dbReference>
<dbReference type="GeneID" id="73341990"/>
<dbReference type="Gene3D" id="3.30.1360.10">
    <property type="entry name" value="RNA polymerase, RBP11-like subunit"/>
    <property type="match status" value="1"/>
</dbReference>
<evidence type="ECO:0000256" key="4">
    <source>
        <dbReference type="ARBA" id="ARBA00023242"/>
    </source>
</evidence>
<dbReference type="PROSITE" id="PS01154">
    <property type="entry name" value="RNA_POL_L_13KD"/>
    <property type="match status" value="1"/>
</dbReference>
<keyword evidence="2" id="KW-0240">DNA-directed RNA polymerase</keyword>
<dbReference type="SUPFAM" id="SSF55257">
    <property type="entry name" value="RBP11-like subunits of RNA polymerase"/>
    <property type="match status" value="1"/>
</dbReference>
<evidence type="ECO:0000256" key="3">
    <source>
        <dbReference type="ARBA" id="ARBA00023163"/>
    </source>
</evidence>
<evidence type="ECO:0000313" key="7">
    <source>
        <dbReference type="EMBL" id="UQC82500.1"/>
    </source>
</evidence>
<dbReference type="HAMAP" id="MF_00261">
    <property type="entry name" value="RNApol_arch_Rpo11"/>
    <property type="match status" value="1"/>
</dbReference>
<evidence type="ECO:0000256" key="2">
    <source>
        <dbReference type="ARBA" id="ARBA00022478"/>
    </source>
</evidence>
<dbReference type="GO" id="GO:0003677">
    <property type="term" value="F:DNA binding"/>
    <property type="evidence" value="ECO:0007669"/>
    <property type="project" value="InterPro"/>
</dbReference>
<dbReference type="GO" id="GO:0006366">
    <property type="term" value="P:transcription by RNA polymerase II"/>
    <property type="evidence" value="ECO:0007669"/>
    <property type="project" value="InterPro"/>
</dbReference>
<evidence type="ECO:0000313" key="8">
    <source>
        <dbReference type="Proteomes" id="UP000830671"/>
    </source>
</evidence>
<gene>
    <name evidence="7" type="ORF">CLUP02_07988</name>
</gene>
<dbReference type="InterPro" id="IPR036603">
    <property type="entry name" value="RBP11-like"/>
</dbReference>
<dbReference type="GO" id="GO:0003899">
    <property type="term" value="F:DNA-directed RNA polymerase activity"/>
    <property type="evidence" value="ECO:0007669"/>
    <property type="project" value="InterPro"/>
</dbReference>
<dbReference type="GO" id="GO:0046983">
    <property type="term" value="F:protein dimerization activity"/>
    <property type="evidence" value="ECO:0007669"/>
    <property type="project" value="InterPro"/>
</dbReference>